<feature type="compositionally biased region" description="Basic and acidic residues" evidence="1">
    <location>
        <begin position="111"/>
        <end position="126"/>
    </location>
</feature>
<protein>
    <submittedName>
        <fullName evidence="2">Uncharacterized protein</fullName>
    </submittedName>
</protein>
<dbReference type="Proteomes" id="UP001165122">
    <property type="component" value="Unassembled WGS sequence"/>
</dbReference>
<dbReference type="AlphaFoldDB" id="A0A9W7FQS2"/>
<dbReference type="EMBL" id="BRXW01000257">
    <property type="protein sequence ID" value="GMI16602.1"/>
    <property type="molecule type" value="Genomic_DNA"/>
</dbReference>
<accession>A0A9W7FQS2</accession>
<evidence type="ECO:0000313" key="3">
    <source>
        <dbReference type="Proteomes" id="UP001165122"/>
    </source>
</evidence>
<reference evidence="3" key="1">
    <citation type="journal article" date="2023" name="Commun. Biol.">
        <title>Genome analysis of Parmales, the sister group of diatoms, reveals the evolutionary specialization of diatoms from phago-mixotrophs to photoautotrophs.</title>
        <authorList>
            <person name="Ban H."/>
            <person name="Sato S."/>
            <person name="Yoshikawa S."/>
            <person name="Yamada K."/>
            <person name="Nakamura Y."/>
            <person name="Ichinomiya M."/>
            <person name="Sato N."/>
            <person name="Blanc-Mathieu R."/>
            <person name="Endo H."/>
            <person name="Kuwata A."/>
            <person name="Ogata H."/>
        </authorList>
    </citation>
    <scope>NUCLEOTIDE SEQUENCE [LARGE SCALE GENOMIC DNA]</scope>
    <source>
        <strain evidence="3">NIES 3700</strain>
    </source>
</reference>
<keyword evidence="3" id="KW-1185">Reference proteome</keyword>
<name>A0A9W7FQS2_9STRA</name>
<evidence type="ECO:0000313" key="2">
    <source>
        <dbReference type="EMBL" id="GMI16602.1"/>
    </source>
</evidence>
<gene>
    <name evidence="2" type="ORF">TrLO_g15623</name>
</gene>
<evidence type="ECO:0000256" key="1">
    <source>
        <dbReference type="SAM" id="MobiDB-lite"/>
    </source>
</evidence>
<organism evidence="2 3">
    <name type="scientific">Triparma laevis f. longispina</name>
    <dbReference type="NCBI Taxonomy" id="1714387"/>
    <lineage>
        <taxon>Eukaryota</taxon>
        <taxon>Sar</taxon>
        <taxon>Stramenopiles</taxon>
        <taxon>Ochrophyta</taxon>
        <taxon>Bolidophyceae</taxon>
        <taxon>Parmales</taxon>
        <taxon>Triparmaceae</taxon>
        <taxon>Triparma</taxon>
    </lineage>
</organism>
<proteinExistence type="predicted"/>
<comment type="caution">
    <text evidence="2">The sequence shown here is derived from an EMBL/GenBank/DDBJ whole genome shotgun (WGS) entry which is preliminary data.</text>
</comment>
<feature type="region of interest" description="Disordered" evidence="1">
    <location>
        <begin position="101"/>
        <end position="126"/>
    </location>
</feature>
<sequence>MFESDITENWVKPLIPDAINSILQSAGHCCRGRTDALTAPTPIGKFGMNKRTTTGLQTFLNASNNDDDDNGFLEVDGLFGPQTISSLKNFAGNYCVQLDRVEDEALPPPPRRNDVTEEEEQGRIVD</sequence>